<dbReference type="Gene3D" id="2.60.120.10">
    <property type="entry name" value="Jelly Rolls"/>
    <property type="match status" value="1"/>
</dbReference>
<dbReference type="InterPro" id="IPR000595">
    <property type="entry name" value="cNMP-bd_dom"/>
</dbReference>
<organism evidence="1 2">
    <name type="scientific">Pedobacter polaris</name>
    <dbReference type="NCBI Taxonomy" id="2571273"/>
    <lineage>
        <taxon>Bacteria</taxon>
        <taxon>Pseudomonadati</taxon>
        <taxon>Bacteroidota</taxon>
        <taxon>Sphingobacteriia</taxon>
        <taxon>Sphingobacteriales</taxon>
        <taxon>Sphingobacteriaceae</taxon>
        <taxon>Pedobacter</taxon>
    </lineage>
</organism>
<dbReference type="RefSeq" id="WP_136840618.1">
    <property type="nucleotide sequence ID" value="NZ_SWBR01000002.1"/>
</dbReference>
<dbReference type="CDD" id="cd00038">
    <property type="entry name" value="CAP_ED"/>
    <property type="match status" value="1"/>
</dbReference>
<evidence type="ECO:0000313" key="1">
    <source>
        <dbReference type="EMBL" id="TKC10609.1"/>
    </source>
</evidence>
<evidence type="ECO:0000313" key="2">
    <source>
        <dbReference type="Proteomes" id="UP000309488"/>
    </source>
</evidence>
<name>A0A4U1CWE6_9SPHI</name>
<proteinExistence type="predicted"/>
<dbReference type="InterPro" id="IPR018490">
    <property type="entry name" value="cNMP-bd_dom_sf"/>
</dbReference>
<accession>A0A4U1CWE6</accession>
<sequence>MTSSKNKLFAHFEQYIKLSDELKSALDSRVSFVSFKKGELVHDADSVCTKSYFIQKGLFRTYFYKDGKEISEYFPAENEWCNSPKSLMTRQKDIYYIDAIEDTEAFCLQVNDLGFLFDHFPEMERYARLSMGTVFGHLMERITSLRFTTAKEKYDHFIETYHGIHHRIPLGMVASYLGIAQETLSRIRGEK</sequence>
<keyword evidence="2" id="KW-1185">Reference proteome</keyword>
<dbReference type="SUPFAM" id="SSF51206">
    <property type="entry name" value="cAMP-binding domain-like"/>
    <property type="match status" value="1"/>
</dbReference>
<dbReference type="AlphaFoldDB" id="A0A4U1CWE6"/>
<reference evidence="1 2" key="1">
    <citation type="submission" date="2019-04" db="EMBL/GenBank/DDBJ databases">
        <title>Pedobacter sp. RP-3-22 sp. nov., isolated from Arctic soil.</title>
        <authorList>
            <person name="Dahal R.H."/>
            <person name="Kim D.-U."/>
        </authorList>
    </citation>
    <scope>NUCLEOTIDE SEQUENCE [LARGE SCALE GENOMIC DNA]</scope>
    <source>
        <strain evidence="1 2">RP-3-22</strain>
    </source>
</reference>
<dbReference type="InterPro" id="IPR014710">
    <property type="entry name" value="RmlC-like_jellyroll"/>
</dbReference>
<dbReference type="OrthoDB" id="680421at2"/>
<protein>
    <submittedName>
        <fullName evidence="1">Crp/Fnr family transcriptional regulator</fullName>
    </submittedName>
</protein>
<dbReference type="EMBL" id="SWBR01000002">
    <property type="protein sequence ID" value="TKC10609.1"/>
    <property type="molecule type" value="Genomic_DNA"/>
</dbReference>
<dbReference type="Proteomes" id="UP000309488">
    <property type="component" value="Unassembled WGS sequence"/>
</dbReference>
<gene>
    <name evidence="1" type="ORF">FA048_10545</name>
</gene>
<comment type="caution">
    <text evidence="1">The sequence shown here is derived from an EMBL/GenBank/DDBJ whole genome shotgun (WGS) entry which is preliminary data.</text>
</comment>